<keyword evidence="9" id="KW-1185">Reference proteome</keyword>
<feature type="compositionally biased region" description="Polar residues" evidence="6">
    <location>
        <begin position="81"/>
        <end position="115"/>
    </location>
</feature>
<comment type="subcellular location">
    <subcellularLocation>
        <location evidence="1">Nucleus</location>
    </subcellularLocation>
</comment>
<dbReference type="GO" id="GO:0005634">
    <property type="term" value="C:nucleus"/>
    <property type="evidence" value="ECO:0007669"/>
    <property type="project" value="UniProtKB-SubCell"/>
</dbReference>
<keyword evidence="4" id="KW-0804">Transcription</keyword>
<dbReference type="EMBL" id="MJBS01000004">
    <property type="protein sequence ID" value="OHF03988.1"/>
    <property type="molecule type" value="Genomic_DNA"/>
</dbReference>
<evidence type="ECO:0000256" key="6">
    <source>
        <dbReference type="SAM" id="MobiDB-lite"/>
    </source>
</evidence>
<feature type="domain" description="Zn(2)-C6 fungal-type" evidence="7">
    <location>
        <begin position="6"/>
        <end position="38"/>
    </location>
</feature>
<dbReference type="STRING" id="1209926.A0A1G4BRH9"/>
<dbReference type="GO" id="GO:0008270">
    <property type="term" value="F:zinc ion binding"/>
    <property type="evidence" value="ECO:0007669"/>
    <property type="project" value="InterPro"/>
</dbReference>
<protein>
    <submittedName>
        <fullName evidence="8">Fungal specific transcription factor domain-containing protein</fullName>
    </submittedName>
</protein>
<dbReference type="GeneID" id="34554016"/>
<feature type="region of interest" description="Disordered" evidence="6">
    <location>
        <begin position="70"/>
        <end position="115"/>
    </location>
</feature>
<gene>
    <name evidence="8" type="ORF">CORC01_00850</name>
</gene>
<dbReference type="Proteomes" id="UP000176998">
    <property type="component" value="Unassembled WGS sequence"/>
</dbReference>
<evidence type="ECO:0000256" key="1">
    <source>
        <dbReference type="ARBA" id="ARBA00004123"/>
    </source>
</evidence>
<comment type="caution">
    <text evidence="8">The sequence shown here is derived from an EMBL/GenBank/DDBJ whole genome shotgun (WGS) entry which is preliminary data.</text>
</comment>
<evidence type="ECO:0000313" key="9">
    <source>
        <dbReference type="Proteomes" id="UP000176998"/>
    </source>
</evidence>
<dbReference type="GO" id="GO:0000981">
    <property type="term" value="F:DNA-binding transcription factor activity, RNA polymerase II-specific"/>
    <property type="evidence" value="ECO:0007669"/>
    <property type="project" value="InterPro"/>
</dbReference>
<evidence type="ECO:0000256" key="2">
    <source>
        <dbReference type="ARBA" id="ARBA00023015"/>
    </source>
</evidence>
<evidence type="ECO:0000259" key="7">
    <source>
        <dbReference type="PROSITE" id="PS50048"/>
    </source>
</evidence>
<organism evidence="8 9">
    <name type="scientific">Colletotrichum orchidophilum</name>
    <dbReference type="NCBI Taxonomy" id="1209926"/>
    <lineage>
        <taxon>Eukaryota</taxon>
        <taxon>Fungi</taxon>
        <taxon>Dikarya</taxon>
        <taxon>Ascomycota</taxon>
        <taxon>Pezizomycotina</taxon>
        <taxon>Sordariomycetes</taxon>
        <taxon>Hypocreomycetidae</taxon>
        <taxon>Glomerellales</taxon>
        <taxon>Glomerellaceae</taxon>
        <taxon>Colletotrichum</taxon>
    </lineage>
</organism>
<dbReference type="PROSITE" id="PS50048">
    <property type="entry name" value="ZN2_CY6_FUNGAL_2"/>
    <property type="match status" value="1"/>
</dbReference>
<dbReference type="GO" id="GO:0003677">
    <property type="term" value="F:DNA binding"/>
    <property type="evidence" value="ECO:0007669"/>
    <property type="project" value="UniProtKB-KW"/>
</dbReference>
<dbReference type="Gene3D" id="4.10.240.10">
    <property type="entry name" value="Zn(2)-C6 fungal-type DNA-binding domain"/>
    <property type="match status" value="1"/>
</dbReference>
<evidence type="ECO:0000256" key="5">
    <source>
        <dbReference type="ARBA" id="ARBA00023242"/>
    </source>
</evidence>
<evidence type="ECO:0000256" key="4">
    <source>
        <dbReference type="ARBA" id="ARBA00023163"/>
    </source>
</evidence>
<reference evidence="8 9" key="1">
    <citation type="submission" date="2016-09" db="EMBL/GenBank/DDBJ databases">
        <authorList>
            <person name="Capua I."/>
            <person name="De Benedictis P."/>
            <person name="Joannis T."/>
            <person name="Lombin L.H."/>
            <person name="Cattoli G."/>
        </authorList>
    </citation>
    <scope>NUCLEOTIDE SEQUENCE [LARGE SCALE GENOMIC DNA]</scope>
    <source>
        <strain evidence="8 9">IMI 309357</strain>
    </source>
</reference>
<dbReference type="InterPro" id="IPR036864">
    <property type="entry name" value="Zn2-C6_fun-type_DNA-bd_sf"/>
</dbReference>
<dbReference type="RefSeq" id="XP_022481123.1">
    <property type="nucleotide sequence ID" value="XM_022612506.1"/>
</dbReference>
<name>A0A1G4BRH9_9PEZI</name>
<keyword evidence="5" id="KW-0539">Nucleus</keyword>
<keyword evidence="3" id="KW-0238">DNA-binding</keyword>
<dbReference type="CDD" id="cd00067">
    <property type="entry name" value="GAL4"/>
    <property type="match status" value="1"/>
</dbReference>
<dbReference type="PANTHER" id="PTHR46910">
    <property type="entry name" value="TRANSCRIPTION FACTOR PDR1"/>
    <property type="match status" value="1"/>
</dbReference>
<sequence length="382" mass="42865">MPPKRACDICYRRKIQCLIPAEGSPCDWCSHHDSDCTFHRDAPRRKKKHKVTLGDVQGLNDRIQQLEDALAQANAQQQTQHDSVSQPTPAISVSEGSSNPASVQSPPPTTIGNSIAFSEHSLSPLVFSQTPGSANDTSATTDGSWPGNYIGPNWFFRGIHAFSENGRRWISSKTGQAIDWSKLRIFTTELSPFSSKYTWASPGQPPLLSDIYCDLTIPDDYLSSYTHLRGLDEYHPSPDESITMDLTPHFWGDAQLGYLKEKVYRLLYSVQALKDKENQLLIHIRQLDDEIECWRLLLMFYATNAAISLFLNMIIHPEDSDGQLDLELLISAANAIRTAIPSASTHDESTRIQRTSDFIMWLTWLGSCAITKSKEEGLQHQL</sequence>
<dbReference type="InterPro" id="IPR001138">
    <property type="entry name" value="Zn2Cys6_DnaBD"/>
</dbReference>
<keyword evidence="2" id="KW-0805">Transcription regulation</keyword>
<evidence type="ECO:0000313" key="8">
    <source>
        <dbReference type="EMBL" id="OHF03988.1"/>
    </source>
</evidence>
<dbReference type="AlphaFoldDB" id="A0A1G4BRH9"/>
<accession>A0A1G4BRH9</accession>
<evidence type="ECO:0000256" key="3">
    <source>
        <dbReference type="ARBA" id="ARBA00023125"/>
    </source>
</evidence>
<feature type="compositionally biased region" description="Low complexity" evidence="6">
    <location>
        <begin position="70"/>
        <end position="80"/>
    </location>
</feature>
<dbReference type="OrthoDB" id="4116913at2759"/>
<dbReference type="SUPFAM" id="SSF57701">
    <property type="entry name" value="Zn2/Cys6 DNA-binding domain"/>
    <property type="match status" value="1"/>
</dbReference>
<dbReference type="PANTHER" id="PTHR46910:SF37">
    <property type="entry name" value="ZN(II)2CYS6 TRANSCRIPTION FACTOR (EUROFUNG)"/>
    <property type="match status" value="1"/>
</dbReference>
<dbReference type="InterPro" id="IPR050987">
    <property type="entry name" value="AtrR-like"/>
</dbReference>
<proteinExistence type="predicted"/>